<dbReference type="SUPFAM" id="SSF52540">
    <property type="entry name" value="P-loop containing nucleoside triphosphate hydrolases"/>
    <property type="match status" value="1"/>
</dbReference>
<keyword evidence="3 5" id="KW-0378">Hydrolase</keyword>
<dbReference type="OrthoDB" id="5839at2759"/>
<dbReference type="PANTHER" id="PTHR21231:SF3">
    <property type="entry name" value="GPN-LOOP GTPASE 2"/>
    <property type="match status" value="1"/>
</dbReference>
<dbReference type="GO" id="GO:0005525">
    <property type="term" value="F:GTP binding"/>
    <property type="evidence" value="ECO:0007669"/>
    <property type="project" value="UniProtKB-KW"/>
</dbReference>
<evidence type="ECO:0000256" key="4">
    <source>
        <dbReference type="ARBA" id="ARBA00023134"/>
    </source>
</evidence>
<dbReference type="GO" id="GO:0003924">
    <property type="term" value="F:GTPase activity"/>
    <property type="evidence" value="ECO:0007669"/>
    <property type="project" value="TreeGrafter"/>
</dbReference>
<dbReference type="InterPro" id="IPR004130">
    <property type="entry name" value="Gpn"/>
</dbReference>
<comment type="function">
    <text evidence="5">Small GTPase required for proper localization of RNA polymerase II and III (RNAPII and RNAPIII). May act at an RNAP assembly step prior to nuclear import.</text>
</comment>
<proteinExistence type="inferred from homology"/>
<reference evidence="6 7" key="1">
    <citation type="submission" date="2015-07" db="EMBL/GenBank/DDBJ databases">
        <title>The genome of Pseudoloma neurophilia, a relevant intracellular parasite of the zebrafish.</title>
        <authorList>
            <person name="Ndikumana S."/>
            <person name="Pelin A."/>
            <person name="Sanders J."/>
            <person name="Corradi N."/>
        </authorList>
    </citation>
    <scope>NUCLEOTIDE SEQUENCE [LARGE SCALE GENOMIC DNA]</scope>
    <source>
        <strain evidence="6 7">MK1</strain>
    </source>
</reference>
<gene>
    <name evidence="6" type="ORF">M153_7890002657</name>
</gene>
<comment type="similarity">
    <text evidence="1 5">Belongs to the GPN-loop GTPase family.</text>
</comment>
<keyword evidence="4 5" id="KW-0342">GTP-binding</keyword>
<keyword evidence="2 5" id="KW-0547">Nucleotide-binding</keyword>
<protein>
    <recommendedName>
        <fullName evidence="5">GPN-loop GTPase 2</fullName>
    </recommendedName>
</protein>
<evidence type="ECO:0000256" key="1">
    <source>
        <dbReference type="ARBA" id="ARBA00005290"/>
    </source>
</evidence>
<dbReference type="Pfam" id="PF03029">
    <property type="entry name" value="ATP_bind_1"/>
    <property type="match status" value="1"/>
</dbReference>
<name>A0A0R0M282_9MICR</name>
<evidence type="ECO:0000256" key="3">
    <source>
        <dbReference type="ARBA" id="ARBA00022801"/>
    </source>
</evidence>
<evidence type="ECO:0000256" key="2">
    <source>
        <dbReference type="ARBA" id="ARBA00022741"/>
    </source>
</evidence>
<dbReference type="AlphaFoldDB" id="A0A0R0M282"/>
<comment type="caution">
    <text evidence="6">The sequence shown here is derived from an EMBL/GenBank/DDBJ whole genome shotgun (WGS) entry which is preliminary data.</text>
</comment>
<organism evidence="6 7">
    <name type="scientific">Pseudoloma neurophilia</name>
    <dbReference type="NCBI Taxonomy" id="146866"/>
    <lineage>
        <taxon>Eukaryota</taxon>
        <taxon>Fungi</taxon>
        <taxon>Fungi incertae sedis</taxon>
        <taxon>Microsporidia</taxon>
        <taxon>Pseudoloma</taxon>
    </lineage>
</organism>
<dbReference type="Proteomes" id="UP000051530">
    <property type="component" value="Unassembled WGS sequence"/>
</dbReference>
<evidence type="ECO:0000256" key="5">
    <source>
        <dbReference type="RuleBase" id="RU365059"/>
    </source>
</evidence>
<dbReference type="Gene3D" id="3.40.50.300">
    <property type="entry name" value="P-loop containing nucleotide triphosphate hydrolases"/>
    <property type="match status" value="1"/>
</dbReference>
<dbReference type="PANTHER" id="PTHR21231">
    <property type="entry name" value="XPA-BINDING PROTEIN 1-RELATED"/>
    <property type="match status" value="1"/>
</dbReference>
<dbReference type="VEuPathDB" id="MicrosporidiaDB:M153_7890002657"/>
<evidence type="ECO:0000313" key="7">
    <source>
        <dbReference type="Proteomes" id="UP000051530"/>
    </source>
</evidence>
<keyword evidence="7" id="KW-1185">Reference proteome</keyword>
<accession>A0A0R0M282</accession>
<dbReference type="GO" id="GO:0005737">
    <property type="term" value="C:cytoplasm"/>
    <property type="evidence" value="ECO:0007669"/>
    <property type="project" value="TreeGrafter"/>
</dbReference>
<evidence type="ECO:0000313" key="6">
    <source>
        <dbReference type="EMBL" id="KRH93540.1"/>
    </source>
</evidence>
<sequence length="278" mass="32147">MVFGEIVIGMPGSGKTTYIAKKRELLKERNIFTVNLDPGGVEDPGNSKSIEYDFDIRKFYTTRKTMESCSYGPNFAVKYILQEFCAEYSNFSNIFSDEGAYYLIDTPGQIESIIILEKFLNRLQKDNIRLVTVFLVELASFISYDTLAYTYLISLQTMIALNNSQVNVITKCDLIDKIETIVPIEEIASLNLITREIPGFFKILYEFVERESVLFFQFLEYEKSVLASLQYVIDQASGLFYEIADEEKLTEYLKDVESREEILEKYASRSEKLRLKNK</sequence>
<dbReference type="InterPro" id="IPR027417">
    <property type="entry name" value="P-loop_NTPase"/>
</dbReference>
<comment type="subunit">
    <text evidence="5">Binds to RNA polymerase II (RNAPII).</text>
</comment>
<dbReference type="EMBL" id="LGUB01000301">
    <property type="protein sequence ID" value="KRH93540.1"/>
    <property type="molecule type" value="Genomic_DNA"/>
</dbReference>